<dbReference type="Pfam" id="PF00701">
    <property type="entry name" value="DHDPS"/>
    <property type="match status" value="1"/>
</dbReference>
<dbReference type="SUPFAM" id="SSF51569">
    <property type="entry name" value="Aldolase"/>
    <property type="match status" value="1"/>
</dbReference>
<evidence type="ECO:0000256" key="3">
    <source>
        <dbReference type="ARBA" id="ARBA00023270"/>
    </source>
</evidence>
<dbReference type="Gene3D" id="3.20.20.70">
    <property type="entry name" value="Aldolase class I"/>
    <property type="match status" value="1"/>
</dbReference>
<dbReference type="EMBL" id="JBHUDE010000152">
    <property type="protein sequence ID" value="MFD1609276.1"/>
    <property type="molecule type" value="Genomic_DNA"/>
</dbReference>
<evidence type="ECO:0000256" key="1">
    <source>
        <dbReference type="ARBA" id="ARBA00007592"/>
    </source>
</evidence>
<sequence length="277" mass="30746">MLTETVHIAVPTAFLYDESLYVEGTVNHIRNLSKQGVKSVLVSGTTGEQHSLSLIEKLELIDGIEKEAELIQNMEIIFGVSSVRQKDAEELAEKISTTNFSGIMIGYPPYIKPSQQEAIVYTERLLQLSNKPAILYNNPGRTGFDLAEESIIYLSQYAEIVGVKDAGSVEKVARIKDAIHRNDFYFYAGGEVELVEKVAGGYNRLSSIAGNVLPKEISQWFNKLVEQQEITGRESEQIHSILEEVYRGNAIVNVKKMISEQGFPIGGCRSPIGNSLF</sequence>
<dbReference type="SMART" id="SM01130">
    <property type="entry name" value="DHDPS"/>
    <property type="match status" value="1"/>
</dbReference>
<dbReference type="RefSeq" id="WP_379598700.1">
    <property type="nucleotide sequence ID" value="NZ_JBHUDE010000152.1"/>
</dbReference>
<keyword evidence="3" id="KW-0704">Schiff base</keyword>
<dbReference type="PANTHER" id="PTHR12128">
    <property type="entry name" value="DIHYDRODIPICOLINATE SYNTHASE"/>
    <property type="match status" value="1"/>
</dbReference>
<comment type="caution">
    <text evidence="5">The sequence shown here is derived from an EMBL/GenBank/DDBJ whole genome shotgun (WGS) entry which is preliminary data.</text>
</comment>
<dbReference type="InterPro" id="IPR020625">
    <property type="entry name" value="Schiff_base-form_aldolases_AS"/>
</dbReference>
<evidence type="ECO:0000313" key="6">
    <source>
        <dbReference type="Proteomes" id="UP001597221"/>
    </source>
</evidence>
<dbReference type="CDD" id="cd00408">
    <property type="entry name" value="DHDPS-like"/>
    <property type="match status" value="1"/>
</dbReference>
<reference evidence="6" key="1">
    <citation type="journal article" date="2019" name="Int. J. Syst. Evol. Microbiol.">
        <title>The Global Catalogue of Microorganisms (GCM) 10K type strain sequencing project: providing services to taxonomists for standard genome sequencing and annotation.</title>
        <authorList>
            <consortium name="The Broad Institute Genomics Platform"/>
            <consortium name="The Broad Institute Genome Sequencing Center for Infectious Disease"/>
            <person name="Wu L."/>
            <person name="Ma J."/>
        </authorList>
    </citation>
    <scope>NUCLEOTIDE SEQUENCE [LARGE SCALE GENOMIC DNA]</scope>
    <source>
        <strain evidence="6">CGMCC 1.12376</strain>
    </source>
</reference>
<accession>A0ABW4HVJ2</accession>
<gene>
    <name evidence="5" type="ORF">ACFSBH_16790</name>
</gene>
<evidence type="ECO:0000313" key="5">
    <source>
        <dbReference type="EMBL" id="MFD1609276.1"/>
    </source>
</evidence>
<dbReference type="PRINTS" id="PR00146">
    <property type="entry name" value="DHPICSNTHASE"/>
</dbReference>
<dbReference type="PIRSF" id="PIRSF001365">
    <property type="entry name" value="DHDPS"/>
    <property type="match status" value="1"/>
</dbReference>
<keyword evidence="2 4" id="KW-0456">Lyase</keyword>
<dbReference type="PROSITE" id="PS00666">
    <property type="entry name" value="DHDPS_2"/>
    <property type="match status" value="1"/>
</dbReference>
<evidence type="ECO:0000256" key="4">
    <source>
        <dbReference type="PIRNR" id="PIRNR001365"/>
    </source>
</evidence>
<proteinExistence type="inferred from homology"/>
<dbReference type="Proteomes" id="UP001597221">
    <property type="component" value="Unassembled WGS sequence"/>
</dbReference>
<dbReference type="PANTHER" id="PTHR12128:SF66">
    <property type="entry name" value="4-HYDROXY-2-OXOGLUTARATE ALDOLASE, MITOCHONDRIAL"/>
    <property type="match status" value="1"/>
</dbReference>
<name>A0ABW4HVJ2_9BACI</name>
<evidence type="ECO:0000256" key="2">
    <source>
        <dbReference type="ARBA" id="ARBA00023239"/>
    </source>
</evidence>
<protein>
    <submittedName>
        <fullName evidence="5">Dihydrodipicolinate synthase family protein</fullName>
    </submittedName>
</protein>
<keyword evidence="6" id="KW-1185">Reference proteome</keyword>
<organism evidence="5 6">
    <name type="scientific">Oceanobacillus luteolus</name>
    <dbReference type="NCBI Taxonomy" id="1274358"/>
    <lineage>
        <taxon>Bacteria</taxon>
        <taxon>Bacillati</taxon>
        <taxon>Bacillota</taxon>
        <taxon>Bacilli</taxon>
        <taxon>Bacillales</taxon>
        <taxon>Bacillaceae</taxon>
        <taxon>Oceanobacillus</taxon>
    </lineage>
</organism>
<dbReference type="InterPro" id="IPR002220">
    <property type="entry name" value="DapA-like"/>
</dbReference>
<dbReference type="InterPro" id="IPR013785">
    <property type="entry name" value="Aldolase_TIM"/>
</dbReference>
<comment type="similarity">
    <text evidence="1 4">Belongs to the DapA family.</text>
</comment>